<dbReference type="Proteomes" id="UP000015102">
    <property type="component" value="Unassembled WGS sequence"/>
</dbReference>
<dbReference type="EMBL" id="CAQQ02151317">
    <property type="status" value="NOT_ANNOTATED_CDS"/>
    <property type="molecule type" value="Genomic_DNA"/>
</dbReference>
<keyword evidence="4" id="KW-1185">Reference proteome</keyword>
<reference evidence="3" key="2">
    <citation type="submission" date="2015-06" db="UniProtKB">
        <authorList>
            <consortium name="EnsemblMetazoa"/>
        </authorList>
    </citation>
    <scope>IDENTIFICATION</scope>
</reference>
<protein>
    <recommendedName>
        <fullName evidence="2">Peptidase A2 domain-containing protein</fullName>
    </recommendedName>
</protein>
<dbReference type="EMBL" id="CAQQ02151315">
    <property type="status" value="NOT_ANNOTATED_CDS"/>
    <property type="molecule type" value="Genomic_DNA"/>
</dbReference>
<evidence type="ECO:0000259" key="2">
    <source>
        <dbReference type="PROSITE" id="PS50175"/>
    </source>
</evidence>
<organism evidence="3 4">
    <name type="scientific">Megaselia scalaris</name>
    <name type="common">Humpbacked fly</name>
    <name type="synonym">Phora scalaris</name>
    <dbReference type="NCBI Taxonomy" id="36166"/>
    <lineage>
        <taxon>Eukaryota</taxon>
        <taxon>Metazoa</taxon>
        <taxon>Ecdysozoa</taxon>
        <taxon>Arthropoda</taxon>
        <taxon>Hexapoda</taxon>
        <taxon>Insecta</taxon>
        <taxon>Pterygota</taxon>
        <taxon>Neoptera</taxon>
        <taxon>Endopterygota</taxon>
        <taxon>Diptera</taxon>
        <taxon>Brachycera</taxon>
        <taxon>Muscomorpha</taxon>
        <taxon>Platypezoidea</taxon>
        <taxon>Phoridae</taxon>
        <taxon>Megaseliini</taxon>
        <taxon>Megaselia</taxon>
    </lineage>
</organism>
<evidence type="ECO:0000256" key="1">
    <source>
        <dbReference type="SAM" id="MobiDB-lite"/>
    </source>
</evidence>
<dbReference type="STRING" id="36166.T1GPF4"/>
<proteinExistence type="predicted"/>
<dbReference type="InterPro" id="IPR001995">
    <property type="entry name" value="Peptidase_A2_cat"/>
</dbReference>
<feature type="region of interest" description="Disordered" evidence="1">
    <location>
        <begin position="1"/>
        <end position="24"/>
    </location>
</feature>
<dbReference type="HOGENOM" id="CLU_1295668_0_0_1"/>
<accession>T1GPF4</accession>
<evidence type="ECO:0000313" key="3">
    <source>
        <dbReference type="EnsemblMetazoa" id="MESCA005483-PA"/>
    </source>
</evidence>
<dbReference type="GO" id="GO:0004190">
    <property type="term" value="F:aspartic-type endopeptidase activity"/>
    <property type="evidence" value="ECO:0007669"/>
    <property type="project" value="InterPro"/>
</dbReference>
<dbReference type="EMBL" id="CAQQ02151316">
    <property type="status" value="NOT_ANNOTATED_CDS"/>
    <property type="molecule type" value="Genomic_DNA"/>
</dbReference>
<reference evidence="4" key="1">
    <citation type="submission" date="2013-02" db="EMBL/GenBank/DDBJ databases">
        <authorList>
            <person name="Hughes D."/>
        </authorList>
    </citation>
    <scope>NUCLEOTIDE SEQUENCE</scope>
    <source>
        <strain>Durham</strain>
        <strain evidence="4">NC isolate 2 -- Noor lab</strain>
    </source>
</reference>
<feature type="domain" description="Peptidase A2" evidence="2">
    <location>
        <begin position="84"/>
        <end position="98"/>
    </location>
</feature>
<evidence type="ECO:0000313" key="4">
    <source>
        <dbReference type="Proteomes" id="UP000015102"/>
    </source>
</evidence>
<dbReference type="GO" id="GO:0006508">
    <property type="term" value="P:proteolysis"/>
    <property type="evidence" value="ECO:0007669"/>
    <property type="project" value="InterPro"/>
</dbReference>
<name>T1GPF4_MEGSC</name>
<sequence>MLQNRKYSGSRSNSRPRSRSRTSARSTFCYYHQKFDSKAHHAHFQVKRNRNKKLHDMLPDLQGEPYSKTLNIARLYIKDKSTKISFLVDAGADISVIPPLLKLFAANGNEISTYGDKLLNLELGIRRNFLCHRLPEEQDHRFLQDHEVYYRKSSTKGAPVSSRRWGSWALKDFKEELLTVSKVNIVSIGHDTRRFKPELYQQPGLVGSVDQLI</sequence>
<dbReference type="PROSITE" id="PS50175">
    <property type="entry name" value="ASP_PROT_RETROV"/>
    <property type="match status" value="1"/>
</dbReference>
<dbReference type="EnsemblMetazoa" id="MESCA005483-RA">
    <property type="protein sequence ID" value="MESCA005483-PA"/>
    <property type="gene ID" value="MESCA005483"/>
</dbReference>
<dbReference type="AlphaFoldDB" id="T1GPF4"/>